<evidence type="ECO:0000313" key="1">
    <source>
        <dbReference type="EMBL" id="CAK0855342.1"/>
    </source>
</evidence>
<reference evidence="1" key="1">
    <citation type="submission" date="2023-10" db="EMBL/GenBank/DDBJ databases">
        <authorList>
            <person name="Chen Y."/>
            <person name="Shah S."/>
            <person name="Dougan E. K."/>
            <person name="Thang M."/>
            <person name="Chan C."/>
        </authorList>
    </citation>
    <scope>NUCLEOTIDE SEQUENCE [LARGE SCALE GENOMIC DNA]</scope>
</reference>
<gene>
    <name evidence="1" type="ORF">PCOR1329_LOCUS46117</name>
</gene>
<sequence>MAGMKQYWLGNPESDDRQRSADEVRIIHEMTTQEIEAFLAANPVDTGSANQLRKEPPYIALQGCRDPSGVLVARMRGE</sequence>
<keyword evidence="2" id="KW-1185">Reference proteome</keyword>
<name>A0ABN9U871_9DINO</name>
<organism evidence="1 2">
    <name type="scientific">Prorocentrum cordatum</name>
    <dbReference type="NCBI Taxonomy" id="2364126"/>
    <lineage>
        <taxon>Eukaryota</taxon>
        <taxon>Sar</taxon>
        <taxon>Alveolata</taxon>
        <taxon>Dinophyceae</taxon>
        <taxon>Prorocentrales</taxon>
        <taxon>Prorocentraceae</taxon>
        <taxon>Prorocentrum</taxon>
    </lineage>
</organism>
<proteinExistence type="predicted"/>
<protein>
    <submittedName>
        <fullName evidence="1">Uncharacterized protein</fullName>
    </submittedName>
</protein>
<accession>A0ABN9U871</accession>
<dbReference type="Proteomes" id="UP001189429">
    <property type="component" value="Unassembled WGS sequence"/>
</dbReference>
<comment type="caution">
    <text evidence="1">The sequence shown here is derived from an EMBL/GenBank/DDBJ whole genome shotgun (WGS) entry which is preliminary data.</text>
</comment>
<dbReference type="EMBL" id="CAUYUJ010015545">
    <property type="protein sequence ID" value="CAK0855342.1"/>
    <property type="molecule type" value="Genomic_DNA"/>
</dbReference>
<evidence type="ECO:0000313" key="2">
    <source>
        <dbReference type="Proteomes" id="UP001189429"/>
    </source>
</evidence>